<accession>A0A1X0QZC2</accession>
<reference evidence="1" key="1">
    <citation type="journal article" date="2016" name="Proc. Natl. Acad. Sci. U.S.A.">
        <title>Lipid metabolic changes in an early divergent fungus govern the establishment of a mutualistic symbiosis with endobacteria.</title>
        <authorList>
            <person name="Lastovetsky O.A."/>
            <person name="Gaspar M.L."/>
            <person name="Mondo S.J."/>
            <person name="LaButti K.M."/>
            <person name="Sandor L."/>
            <person name="Grigoriev I.V."/>
            <person name="Henry S.A."/>
            <person name="Pawlowska T.E."/>
        </authorList>
    </citation>
    <scope>NUCLEOTIDE SEQUENCE [LARGE SCALE GENOMIC DNA]</scope>
    <source>
        <strain evidence="1">ATCC 52814</strain>
    </source>
</reference>
<dbReference type="OrthoDB" id="2447509at2759"/>
<proteinExistence type="predicted"/>
<gene>
    <name evidence="1" type="ORF">BCV72DRAFT_209948</name>
</gene>
<organism evidence="1">
    <name type="scientific">Rhizopus microsporus var. microsporus</name>
    <dbReference type="NCBI Taxonomy" id="86635"/>
    <lineage>
        <taxon>Eukaryota</taxon>
        <taxon>Fungi</taxon>
        <taxon>Fungi incertae sedis</taxon>
        <taxon>Mucoromycota</taxon>
        <taxon>Mucoromycotina</taxon>
        <taxon>Mucoromycetes</taxon>
        <taxon>Mucorales</taxon>
        <taxon>Mucorineae</taxon>
        <taxon>Rhizopodaceae</taxon>
        <taxon>Rhizopus</taxon>
    </lineage>
</organism>
<name>A0A1X0QZC2_RHIZD</name>
<dbReference type="AlphaFoldDB" id="A0A1X0QZC2"/>
<protein>
    <submittedName>
        <fullName evidence="1">Uncharacterized protein</fullName>
    </submittedName>
</protein>
<dbReference type="Proteomes" id="UP000242414">
    <property type="component" value="Unassembled WGS sequence"/>
</dbReference>
<evidence type="ECO:0000313" key="1">
    <source>
        <dbReference type="EMBL" id="ORE05105.1"/>
    </source>
</evidence>
<sequence>MHFKSKCILQLPETTYSLDSSEPSYAQLYINDLSCAVLRRSERNENLNSEIITELSAILSHCSPFFMHISPCT</sequence>
<dbReference type="EMBL" id="KV921953">
    <property type="protein sequence ID" value="ORE05105.1"/>
    <property type="molecule type" value="Genomic_DNA"/>
</dbReference>
<dbReference type="VEuPathDB" id="FungiDB:BCV72DRAFT_209948"/>